<dbReference type="STRING" id="1912961.BU204_15690"/>
<sequence length="271" mass="26965">MGGDLAFALGAGMLAAVNPCGFAMLPGYLALVAGDRPARALAASGVMTAGFVAVFGVFGLLTAPLAAALQRWLPLVTVLVGLLLVVLGVLLLAGRELRVLVPSPVGGAPGTRLVSMLGYGVAFAVASLSCSIGPFLAAAGVAVRAGSLFAFGAYALGMGLVVAVLAVATALAGTALVGALQRALPYVTRAGGALLVLTGAYVGYYGFHELRVLHLGGSPGDPVLGAVGEAQAELADLLLAVGPVPLVVTLLVLLAVLLGLAVVLRRRLRAR</sequence>
<organism evidence="2 3">
    <name type="scientific">Actinophytocola xanthii</name>
    <dbReference type="NCBI Taxonomy" id="1912961"/>
    <lineage>
        <taxon>Bacteria</taxon>
        <taxon>Bacillati</taxon>
        <taxon>Actinomycetota</taxon>
        <taxon>Actinomycetes</taxon>
        <taxon>Pseudonocardiales</taxon>
        <taxon>Pseudonocardiaceae</taxon>
    </lineage>
</organism>
<feature type="transmembrane region" description="Helical" evidence="1">
    <location>
        <begin position="113"/>
        <end position="139"/>
    </location>
</feature>
<feature type="transmembrane region" description="Helical" evidence="1">
    <location>
        <begin position="151"/>
        <end position="179"/>
    </location>
</feature>
<reference evidence="2 3" key="1">
    <citation type="submission" date="2016-12" db="EMBL/GenBank/DDBJ databases">
        <title>The draft genome sequence of Actinophytocola sp. 11-183.</title>
        <authorList>
            <person name="Wang W."/>
            <person name="Yuan L."/>
        </authorList>
    </citation>
    <scope>NUCLEOTIDE SEQUENCE [LARGE SCALE GENOMIC DNA]</scope>
    <source>
        <strain evidence="2 3">11-183</strain>
    </source>
</reference>
<feature type="transmembrane region" description="Helical" evidence="1">
    <location>
        <begin position="6"/>
        <end position="29"/>
    </location>
</feature>
<dbReference type="OrthoDB" id="5244297at2"/>
<dbReference type="PANTHER" id="PTHR31272">
    <property type="entry name" value="CYTOCHROME C-TYPE BIOGENESIS PROTEIN HI_1454-RELATED"/>
    <property type="match status" value="1"/>
</dbReference>
<evidence type="ECO:0000256" key="1">
    <source>
        <dbReference type="SAM" id="Phobius"/>
    </source>
</evidence>
<feature type="transmembrane region" description="Helical" evidence="1">
    <location>
        <begin position="244"/>
        <end position="264"/>
    </location>
</feature>
<keyword evidence="1" id="KW-0472">Membrane</keyword>
<accession>A0A1Q8CQL1</accession>
<evidence type="ECO:0000313" key="3">
    <source>
        <dbReference type="Proteomes" id="UP000185596"/>
    </source>
</evidence>
<keyword evidence="1" id="KW-0812">Transmembrane</keyword>
<name>A0A1Q8CQL1_9PSEU</name>
<proteinExistence type="predicted"/>
<keyword evidence="1" id="KW-1133">Transmembrane helix</keyword>
<feature type="transmembrane region" description="Helical" evidence="1">
    <location>
        <begin position="41"/>
        <end position="66"/>
    </location>
</feature>
<dbReference type="PANTHER" id="PTHR31272:SF4">
    <property type="entry name" value="CYTOCHROME C-TYPE BIOGENESIS PROTEIN HI_1454-RELATED"/>
    <property type="match status" value="1"/>
</dbReference>
<keyword evidence="3" id="KW-1185">Reference proteome</keyword>
<dbReference type="InterPro" id="IPR051790">
    <property type="entry name" value="Cytochrome_c-biogenesis_DsbD"/>
</dbReference>
<feature type="transmembrane region" description="Helical" evidence="1">
    <location>
        <begin position="186"/>
        <end position="207"/>
    </location>
</feature>
<protein>
    <submittedName>
        <fullName evidence="2">Uncharacterized protein</fullName>
    </submittedName>
</protein>
<comment type="caution">
    <text evidence="2">The sequence shown here is derived from an EMBL/GenBank/DDBJ whole genome shotgun (WGS) entry which is preliminary data.</text>
</comment>
<dbReference type="Proteomes" id="UP000185596">
    <property type="component" value="Unassembled WGS sequence"/>
</dbReference>
<dbReference type="EMBL" id="MSIE01000027">
    <property type="protein sequence ID" value="OLF16641.1"/>
    <property type="molecule type" value="Genomic_DNA"/>
</dbReference>
<feature type="transmembrane region" description="Helical" evidence="1">
    <location>
        <begin position="72"/>
        <end position="93"/>
    </location>
</feature>
<evidence type="ECO:0000313" key="2">
    <source>
        <dbReference type="EMBL" id="OLF16641.1"/>
    </source>
</evidence>
<dbReference type="RefSeq" id="WP_075126417.1">
    <property type="nucleotide sequence ID" value="NZ_MSIE01000027.1"/>
</dbReference>
<gene>
    <name evidence="2" type="ORF">BU204_15690</name>
</gene>
<dbReference type="AlphaFoldDB" id="A0A1Q8CQL1"/>